<protein>
    <submittedName>
        <fullName evidence="1">Uncharacterized protein</fullName>
    </submittedName>
</protein>
<dbReference type="Proteomes" id="UP000526125">
    <property type="component" value="Unassembled WGS sequence"/>
</dbReference>
<organism evidence="1 2">
    <name type="scientific">Paenibacillus xylanilyticus</name>
    <dbReference type="NCBI Taxonomy" id="248903"/>
    <lineage>
        <taxon>Bacteria</taxon>
        <taxon>Bacillati</taxon>
        <taxon>Bacillota</taxon>
        <taxon>Bacilli</taxon>
        <taxon>Bacillales</taxon>
        <taxon>Paenibacillaceae</taxon>
        <taxon>Paenibacillus</taxon>
    </lineage>
</organism>
<evidence type="ECO:0000313" key="1">
    <source>
        <dbReference type="EMBL" id="NUU74800.1"/>
    </source>
</evidence>
<dbReference type="RefSeq" id="WP_175394668.1">
    <property type="nucleotide sequence ID" value="NZ_JABMCB010000159.1"/>
</dbReference>
<reference evidence="1 2" key="1">
    <citation type="submission" date="2020-05" db="EMBL/GenBank/DDBJ databases">
        <title>Genome Sequencing of Type Strains.</title>
        <authorList>
            <person name="Lemaire J.F."/>
            <person name="Inderbitzin P."/>
            <person name="Gregorio O.A."/>
            <person name="Collins S.B."/>
            <person name="Wespe N."/>
            <person name="Knight-Connoni V."/>
        </authorList>
    </citation>
    <scope>NUCLEOTIDE SEQUENCE [LARGE SCALE GENOMIC DNA]</scope>
    <source>
        <strain evidence="1 2">LMG 21957</strain>
    </source>
</reference>
<keyword evidence="2" id="KW-1185">Reference proteome</keyword>
<name>A0A7Y6EUX2_9BACL</name>
<dbReference type="EMBL" id="JABMCB010000159">
    <property type="protein sequence ID" value="NUU74800.1"/>
    <property type="molecule type" value="Genomic_DNA"/>
</dbReference>
<sequence>MQEPAAKSHKGIIDRFELLEKYVREEVAKRVYDNTKKNYTIDELAQLYDKSTDDLILDAVRREGLVFVGGKLYIAITEDELGYVVGLEAYFKRPDGEWVVKKNQSAAMPLNIMLLDSRNELKRLKQIDFELTEPEAGGGMHV</sequence>
<comment type="caution">
    <text evidence="1">The sequence shown here is derived from an EMBL/GenBank/DDBJ whole genome shotgun (WGS) entry which is preliminary data.</text>
</comment>
<dbReference type="AlphaFoldDB" id="A0A7Y6EUX2"/>
<evidence type="ECO:0000313" key="2">
    <source>
        <dbReference type="Proteomes" id="UP000526125"/>
    </source>
</evidence>
<proteinExistence type="predicted"/>
<gene>
    <name evidence="1" type="ORF">HP552_06030</name>
</gene>
<accession>A0A7Y6EUX2</accession>